<evidence type="ECO:0000256" key="3">
    <source>
        <dbReference type="ARBA" id="ARBA00022516"/>
    </source>
</evidence>
<evidence type="ECO:0000313" key="16">
    <source>
        <dbReference type="Proteomes" id="UP000239785"/>
    </source>
</evidence>
<keyword evidence="6" id="KW-0677">Repeat</keyword>
<keyword evidence="16" id="KW-1185">Reference proteome</keyword>
<keyword evidence="5 13" id="KW-0812">Transmembrane</keyword>
<dbReference type="GO" id="GO:0008808">
    <property type="term" value="F:cardiolipin synthase activity"/>
    <property type="evidence" value="ECO:0007669"/>
    <property type="project" value="UniProtKB-UniRule"/>
</dbReference>
<keyword evidence="11" id="KW-1208">Phospholipid metabolism</keyword>
<protein>
    <recommendedName>
        <fullName evidence="12">Cardiolipin synthase</fullName>
        <ecNumber evidence="12">2.7.8.-</ecNumber>
    </recommendedName>
</protein>
<dbReference type="RefSeq" id="WP_104207883.1">
    <property type="nucleotide sequence ID" value="NZ_PHNF01000001.1"/>
</dbReference>
<accession>A0A2S5RHA3</accession>
<dbReference type="InterPro" id="IPR025202">
    <property type="entry name" value="PLD-like_dom"/>
</dbReference>
<keyword evidence="8" id="KW-0443">Lipid metabolism</keyword>
<name>A0A2S5RHA3_9MOLU</name>
<dbReference type="PROSITE" id="PS50035">
    <property type="entry name" value="PLD"/>
    <property type="match status" value="2"/>
</dbReference>
<sequence>MKKPIVVTSSLICIFLTAFLLYLALNVGLTFLFKTPITLISVLVSTHILAILWSFVILGNKKRRIETRIRWTIYICLVPFFGIVSYLFFGRPYKYKKNKLYKYKNDKHSNLMNIQNSFENLSDLTKQSPQFKRAFISSLKQQNQNIYKNFKVDFLKNGNDYVQTLLSELKKAKRYILINMFIIEESEFLDRVSEILIKKLKEGVEVYIIYDFLGCYNQFRRTKKKLKLAGAKMLGYSPVHFPFIVWKANYRNHRKDIVIDGFYGFVGGINIGDGYCNIGSKFGYWNDSAYKISGEVVKEIENIFIRDWNFYSKKKIDNLSWKTTFHEKIENNQKEFIQVVANGPNHPRSTHLDVLLSLINSAQKSIWIKTPYFIPPPELLDALCLAANSGLDVRLMIPGKTDKFMILDVSKSRTKKLFESKGKIYSLNNTFLHEKTFIFDDSISFVGTTNLDYRALFSDQQTMVLVKSEELNKKLKNKMEHDFNIAYKYSKVPLKHAKPLKRLIIKIFNAIAPIL</sequence>
<evidence type="ECO:0000256" key="2">
    <source>
        <dbReference type="ARBA" id="ARBA00022475"/>
    </source>
</evidence>
<dbReference type="GO" id="GO:0032049">
    <property type="term" value="P:cardiolipin biosynthetic process"/>
    <property type="evidence" value="ECO:0007669"/>
    <property type="project" value="UniProtKB-UniRule"/>
</dbReference>
<evidence type="ECO:0000313" key="15">
    <source>
        <dbReference type="EMBL" id="PPE06714.1"/>
    </source>
</evidence>
<evidence type="ECO:0000256" key="9">
    <source>
        <dbReference type="ARBA" id="ARBA00023136"/>
    </source>
</evidence>
<evidence type="ECO:0000256" key="11">
    <source>
        <dbReference type="ARBA" id="ARBA00023264"/>
    </source>
</evidence>
<evidence type="ECO:0000256" key="13">
    <source>
        <dbReference type="SAM" id="Phobius"/>
    </source>
</evidence>
<dbReference type="Gene3D" id="3.30.870.10">
    <property type="entry name" value="Endonuclease Chain A"/>
    <property type="match status" value="2"/>
</dbReference>
<keyword evidence="7 13" id="KW-1133">Transmembrane helix</keyword>
<dbReference type="SUPFAM" id="SSF56024">
    <property type="entry name" value="Phospholipase D/nuclease"/>
    <property type="match status" value="2"/>
</dbReference>
<dbReference type="InterPro" id="IPR027379">
    <property type="entry name" value="CLS_N"/>
</dbReference>
<evidence type="ECO:0000256" key="6">
    <source>
        <dbReference type="ARBA" id="ARBA00022737"/>
    </source>
</evidence>
<dbReference type="CDD" id="cd09112">
    <property type="entry name" value="PLDc_CLS_2"/>
    <property type="match status" value="1"/>
</dbReference>
<dbReference type="EC" id="2.7.8.-" evidence="12"/>
<keyword evidence="3" id="KW-0444">Lipid biosynthesis</keyword>
<dbReference type="PANTHER" id="PTHR21248:SF22">
    <property type="entry name" value="PHOSPHOLIPASE D"/>
    <property type="match status" value="1"/>
</dbReference>
<feature type="domain" description="PLD phosphodiesterase" evidence="14">
    <location>
        <begin position="248"/>
        <end position="275"/>
    </location>
</feature>
<evidence type="ECO:0000256" key="8">
    <source>
        <dbReference type="ARBA" id="ARBA00023098"/>
    </source>
</evidence>
<dbReference type="Proteomes" id="UP000239785">
    <property type="component" value="Unassembled WGS sequence"/>
</dbReference>
<evidence type="ECO:0000256" key="10">
    <source>
        <dbReference type="ARBA" id="ARBA00023209"/>
    </source>
</evidence>
<reference evidence="15 16" key="1">
    <citation type="submission" date="2017-11" db="EMBL/GenBank/DDBJ databases">
        <title>Genome sequence of Mesoplasma corruscae ELCA-2 (ATCC 49579).</title>
        <authorList>
            <person name="Lo W.-S."/>
            <person name="Kuo C.-H."/>
        </authorList>
    </citation>
    <scope>NUCLEOTIDE SEQUENCE [LARGE SCALE GENOMIC DNA]</scope>
    <source>
        <strain evidence="15 16">ELCA-2</strain>
    </source>
</reference>
<evidence type="ECO:0000256" key="1">
    <source>
        <dbReference type="ARBA" id="ARBA00004651"/>
    </source>
</evidence>
<dbReference type="OrthoDB" id="9762009at2"/>
<keyword evidence="2" id="KW-1003">Cell membrane</keyword>
<evidence type="ECO:0000256" key="4">
    <source>
        <dbReference type="ARBA" id="ARBA00022679"/>
    </source>
</evidence>
<evidence type="ECO:0000259" key="14">
    <source>
        <dbReference type="PROSITE" id="PS50035"/>
    </source>
</evidence>
<gene>
    <name evidence="15" type="primary">cls</name>
    <name evidence="15" type="ORF">MCORR_v1c03450</name>
</gene>
<evidence type="ECO:0000256" key="7">
    <source>
        <dbReference type="ARBA" id="ARBA00022989"/>
    </source>
</evidence>
<keyword evidence="4" id="KW-0808">Transferase</keyword>
<evidence type="ECO:0000256" key="5">
    <source>
        <dbReference type="ARBA" id="ARBA00022692"/>
    </source>
</evidence>
<feature type="domain" description="PLD phosphodiesterase" evidence="14">
    <location>
        <begin position="428"/>
        <end position="455"/>
    </location>
</feature>
<dbReference type="Pfam" id="PF13396">
    <property type="entry name" value="PLDc_N"/>
    <property type="match status" value="1"/>
</dbReference>
<dbReference type="InterPro" id="IPR001736">
    <property type="entry name" value="PLipase_D/transphosphatidylase"/>
</dbReference>
<dbReference type="PANTHER" id="PTHR21248">
    <property type="entry name" value="CARDIOLIPIN SYNTHASE"/>
    <property type="match status" value="1"/>
</dbReference>
<feature type="transmembrane region" description="Helical" evidence="13">
    <location>
        <begin position="39"/>
        <end position="59"/>
    </location>
</feature>
<feature type="transmembrane region" description="Helical" evidence="13">
    <location>
        <begin position="71"/>
        <end position="89"/>
    </location>
</feature>
<comment type="caution">
    <text evidence="15">The sequence shown here is derived from an EMBL/GenBank/DDBJ whole genome shotgun (WGS) entry which is preliminary data.</text>
</comment>
<proteinExistence type="predicted"/>
<dbReference type="AlphaFoldDB" id="A0A2S5RHA3"/>
<dbReference type="EMBL" id="PHNF01000001">
    <property type="protein sequence ID" value="PPE06714.1"/>
    <property type="molecule type" value="Genomic_DNA"/>
</dbReference>
<dbReference type="InterPro" id="IPR022924">
    <property type="entry name" value="Cardiolipin_synthase"/>
</dbReference>
<keyword evidence="10" id="KW-0594">Phospholipid biosynthesis</keyword>
<feature type="transmembrane region" description="Helical" evidence="13">
    <location>
        <begin position="12"/>
        <end position="33"/>
    </location>
</feature>
<keyword evidence="9 13" id="KW-0472">Membrane</keyword>
<dbReference type="CDD" id="cd09110">
    <property type="entry name" value="PLDc_CLS_1"/>
    <property type="match status" value="1"/>
</dbReference>
<dbReference type="SMART" id="SM00155">
    <property type="entry name" value="PLDc"/>
    <property type="match status" value="2"/>
</dbReference>
<comment type="subcellular location">
    <subcellularLocation>
        <location evidence="1">Cell membrane</location>
        <topology evidence="1">Multi-pass membrane protein</topology>
    </subcellularLocation>
</comment>
<dbReference type="Pfam" id="PF13091">
    <property type="entry name" value="PLDc_2"/>
    <property type="match status" value="2"/>
</dbReference>
<evidence type="ECO:0000256" key="12">
    <source>
        <dbReference type="NCBIfam" id="TIGR04265"/>
    </source>
</evidence>
<dbReference type="NCBIfam" id="TIGR04265">
    <property type="entry name" value="bac_cardiolipin"/>
    <property type="match status" value="1"/>
</dbReference>
<dbReference type="GO" id="GO:0005886">
    <property type="term" value="C:plasma membrane"/>
    <property type="evidence" value="ECO:0007669"/>
    <property type="project" value="UniProtKB-SubCell"/>
</dbReference>
<organism evidence="15 16">
    <name type="scientific">Mesoplasma corruscae</name>
    <dbReference type="NCBI Taxonomy" id="216874"/>
    <lineage>
        <taxon>Bacteria</taxon>
        <taxon>Bacillati</taxon>
        <taxon>Mycoplasmatota</taxon>
        <taxon>Mollicutes</taxon>
        <taxon>Entomoplasmatales</taxon>
        <taxon>Entomoplasmataceae</taxon>
        <taxon>Mesoplasma</taxon>
    </lineage>
</organism>